<dbReference type="SUPFAM" id="SSF52016">
    <property type="entry name" value="LeuD/IlvD-like"/>
    <property type="match status" value="1"/>
</dbReference>
<gene>
    <name evidence="18" type="ORF">MNBD_NITROSPINAE03-2067</name>
</gene>
<evidence type="ECO:0000259" key="17">
    <source>
        <dbReference type="Pfam" id="PF24877"/>
    </source>
</evidence>
<comment type="similarity">
    <text evidence="2">Belongs to the IlvD/Edd family.</text>
</comment>
<dbReference type="GO" id="GO:0051537">
    <property type="term" value="F:2 iron, 2 sulfur cluster binding"/>
    <property type="evidence" value="ECO:0007669"/>
    <property type="project" value="UniProtKB-KW"/>
</dbReference>
<evidence type="ECO:0000256" key="6">
    <source>
        <dbReference type="ARBA" id="ARBA00022842"/>
    </source>
</evidence>
<comment type="cofactor">
    <cofactor evidence="1">
        <name>Mg(2+)</name>
        <dbReference type="ChEBI" id="CHEBI:18420"/>
    </cofactor>
</comment>
<dbReference type="GO" id="GO:0046872">
    <property type="term" value="F:metal ion binding"/>
    <property type="evidence" value="ECO:0007669"/>
    <property type="project" value="UniProtKB-KW"/>
</dbReference>
<keyword evidence="5" id="KW-0479">Metal-binding</keyword>
<dbReference type="AlphaFoldDB" id="A0A3B1BEQ8"/>
<dbReference type="Gene3D" id="3.50.30.80">
    <property type="entry name" value="IlvD/EDD C-terminal domain-like"/>
    <property type="match status" value="1"/>
</dbReference>
<evidence type="ECO:0000256" key="12">
    <source>
        <dbReference type="ARBA" id="ARBA00029436"/>
    </source>
</evidence>
<reference evidence="18" key="1">
    <citation type="submission" date="2018-06" db="EMBL/GenBank/DDBJ databases">
        <authorList>
            <person name="Zhirakovskaya E."/>
        </authorList>
    </citation>
    <scope>NUCLEOTIDE SEQUENCE</scope>
</reference>
<dbReference type="PROSITE" id="PS00887">
    <property type="entry name" value="ILVD_EDD_2"/>
    <property type="match status" value="1"/>
</dbReference>
<dbReference type="InterPro" id="IPR042096">
    <property type="entry name" value="Dihydro-acid_dehy_C"/>
</dbReference>
<feature type="domain" description="Dihydroxy-acid/6-phosphogluconate dehydratase C-terminal" evidence="17">
    <location>
        <begin position="357"/>
        <end position="547"/>
    </location>
</feature>
<protein>
    <recommendedName>
        <fullName evidence="14">dihydroxy-acid dehydratase</fullName>
        <ecNumber evidence="14">4.2.1.9</ecNumber>
    </recommendedName>
</protein>
<dbReference type="EC" id="4.2.1.9" evidence="14"/>
<dbReference type="PANTHER" id="PTHR43661">
    <property type="entry name" value="D-XYLONATE DEHYDRATASE"/>
    <property type="match status" value="1"/>
</dbReference>
<evidence type="ECO:0000256" key="14">
    <source>
        <dbReference type="ARBA" id="ARBA00029490"/>
    </source>
</evidence>
<dbReference type="PANTHER" id="PTHR43661:SF3">
    <property type="entry name" value="D-XYLONATE DEHYDRATASE YAGF-RELATED"/>
    <property type="match status" value="1"/>
</dbReference>
<dbReference type="HAMAP" id="MF_00012">
    <property type="entry name" value="IlvD"/>
    <property type="match status" value="1"/>
</dbReference>
<evidence type="ECO:0000259" key="16">
    <source>
        <dbReference type="Pfam" id="PF00920"/>
    </source>
</evidence>
<dbReference type="InterPro" id="IPR020558">
    <property type="entry name" value="DiOHA_6PGluconate_deHydtase_CS"/>
</dbReference>
<evidence type="ECO:0000256" key="11">
    <source>
        <dbReference type="ARBA" id="ARBA00029304"/>
    </source>
</evidence>
<dbReference type="GO" id="GO:0004160">
    <property type="term" value="F:dihydroxy-acid dehydratase activity"/>
    <property type="evidence" value="ECO:0007669"/>
    <property type="project" value="UniProtKB-EC"/>
</dbReference>
<keyword evidence="4" id="KW-0001">2Fe-2S</keyword>
<evidence type="ECO:0000256" key="13">
    <source>
        <dbReference type="ARBA" id="ARBA00029437"/>
    </source>
</evidence>
<comment type="pathway">
    <text evidence="12">Amino-acid biosynthesis; L-valine biosynthesis; L-valine from pyruvate: step 3/4.</text>
</comment>
<dbReference type="PROSITE" id="PS00886">
    <property type="entry name" value="ILVD_EDD_1"/>
    <property type="match status" value="1"/>
</dbReference>
<comment type="pathway">
    <text evidence="13">Amino-acid biosynthesis; L-isoleucine biosynthesis; L-isoleucine from 2-oxobutanoate: step 3/4.</text>
</comment>
<sequence>MRSDRIKKGIERAPSRSLLYATGVSESAMSNPFIAVISSFTDIIPGHIGFRDLERAIEKGIHTGGGQAFLSSVPGVCDGIAMGHKGMHYSLPTRDLIADMIECVVEAHAFDGMVMLTNCDKITPGMLMAAARLDIPTVVVTAGPMMAGVHRQRRRSLVRDTFEAVGQVQAGTMSCAEMTALEKEACPGPGSCSGMYTANTMACVTESMGMSMTGCATSLAVSGKSRRIAFDSGVAVVDLVRKKITARRMMSLKAFENAITIDLAMGGSTNTALHIPAIAHDAGVKLPLEAFDKLGRKTPQICSIRPGGEDFIEDIEYAGGIPAVMKELKQFIHDAPTVSGVSTHKIIGKARNQNRVVIRSAGKPYKPEGALCVLRGNLAPEGAVVKQSAITPEMMKFKGKAVCFDSEEAAMAKVMAGKVKAGQVVVVRYEGPKGGPGMREMLAPTSAIAGMGLQNSVALITDGRFSGGTRGPCIGHVSPEAMEGGPIALVKNGDIIDIDIPKRKMTLRVSKAELKKRAAKWRKPKAKIKKGYLVRYAQTVTSAAQGAVHKNKICD</sequence>
<dbReference type="Pfam" id="PF24877">
    <property type="entry name" value="ILV_EDD_C"/>
    <property type="match status" value="1"/>
</dbReference>
<evidence type="ECO:0000256" key="5">
    <source>
        <dbReference type="ARBA" id="ARBA00022723"/>
    </source>
</evidence>
<evidence type="ECO:0000256" key="4">
    <source>
        <dbReference type="ARBA" id="ARBA00022714"/>
    </source>
</evidence>
<keyword evidence="9 18" id="KW-0456">Lyase</keyword>
<dbReference type="NCBIfam" id="TIGR00110">
    <property type="entry name" value="ilvD"/>
    <property type="match status" value="1"/>
</dbReference>
<evidence type="ECO:0000256" key="15">
    <source>
        <dbReference type="ARBA" id="ARBA00034078"/>
    </source>
</evidence>
<keyword evidence="10" id="KW-0100">Branched-chain amino acid biosynthesis</keyword>
<dbReference type="GO" id="GO:0009099">
    <property type="term" value="P:L-valine biosynthetic process"/>
    <property type="evidence" value="ECO:0007669"/>
    <property type="project" value="UniProtKB-UniPathway"/>
</dbReference>
<comment type="cofactor">
    <cofactor evidence="15">
        <name>[2Fe-2S] cluster</name>
        <dbReference type="ChEBI" id="CHEBI:190135"/>
    </cofactor>
</comment>
<evidence type="ECO:0000256" key="7">
    <source>
        <dbReference type="ARBA" id="ARBA00023004"/>
    </source>
</evidence>
<evidence type="ECO:0000256" key="3">
    <source>
        <dbReference type="ARBA" id="ARBA00022605"/>
    </source>
</evidence>
<evidence type="ECO:0000256" key="10">
    <source>
        <dbReference type="ARBA" id="ARBA00023304"/>
    </source>
</evidence>
<dbReference type="InterPro" id="IPR000581">
    <property type="entry name" value="ILV_EDD_N"/>
</dbReference>
<keyword evidence="8" id="KW-0411">Iron-sulfur</keyword>
<evidence type="ECO:0000256" key="8">
    <source>
        <dbReference type="ARBA" id="ARBA00023014"/>
    </source>
</evidence>
<dbReference type="InterPro" id="IPR037237">
    <property type="entry name" value="IlvD/EDD_N"/>
</dbReference>
<dbReference type="NCBIfam" id="NF002068">
    <property type="entry name" value="PRK00911.1"/>
    <property type="match status" value="1"/>
</dbReference>
<dbReference type="SUPFAM" id="SSF143975">
    <property type="entry name" value="IlvD/EDD N-terminal domain-like"/>
    <property type="match status" value="1"/>
</dbReference>
<organism evidence="18">
    <name type="scientific">hydrothermal vent metagenome</name>
    <dbReference type="NCBI Taxonomy" id="652676"/>
    <lineage>
        <taxon>unclassified sequences</taxon>
        <taxon>metagenomes</taxon>
        <taxon>ecological metagenomes</taxon>
    </lineage>
</organism>
<dbReference type="InterPro" id="IPR056740">
    <property type="entry name" value="ILV_EDD_C"/>
</dbReference>
<evidence type="ECO:0000313" key="18">
    <source>
        <dbReference type="EMBL" id="VAX16726.1"/>
    </source>
</evidence>
<dbReference type="GO" id="GO:0005829">
    <property type="term" value="C:cytosol"/>
    <property type="evidence" value="ECO:0007669"/>
    <property type="project" value="TreeGrafter"/>
</dbReference>
<keyword evidence="3" id="KW-0028">Amino-acid biosynthesis</keyword>
<dbReference type="EMBL" id="UOGB01000064">
    <property type="protein sequence ID" value="VAX16726.1"/>
    <property type="molecule type" value="Genomic_DNA"/>
</dbReference>
<dbReference type="FunFam" id="3.50.30.80:FF:000001">
    <property type="entry name" value="Dihydroxy-acid dehydratase"/>
    <property type="match status" value="1"/>
</dbReference>
<dbReference type="Pfam" id="PF00920">
    <property type="entry name" value="ILVD_EDD_N"/>
    <property type="match status" value="1"/>
</dbReference>
<comment type="catalytic activity">
    <reaction evidence="11">
        <text>(2R)-2,3-dihydroxy-3-methylbutanoate = 3-methyl-2-oxobutanoate + H2O</text>
        <dbReference type="Rhea" id="RHEA:24809"/>
        <dbReference type="ChEBI" id="CHEBI:11851"/>
        <dbReference type="ChEBI" id="CHEBI:15377"/>
        <dbReference type="ChEBI" id="CHEBI:49072"/>
        <dbReference type="EC" id="4.2.1.9"/>
    </reaction>
    <physiologicalReaction direction="left-to-right" evidence="11">
        <dbReference type="Rhea" id="RHEA:24810"/>
    </physiologicalReaction>
</comment>
<evidence type="ECO:0000256" key="2">
    <source>
        <dbReference type="ARBA" id="ARBA00006486"/>
    </source>
</evidence>
<name>A0A3B1BEQ8_9ZZZZ</name>
<keyword evidence="6" id="KW-0460">Magnesium</keyword>
<dbReference type="InterPro" id="IPR004404">
    <property type="entry name" value="DihydroxyA_deHydtase"/>
</dbReference>
<keyword evidence="7" id="KW-0408">Iron</keyword>
<evidence type="ECO:0000256" key="1">
    <source>
        <dbReference type="ARBA" id="ARBA00001946"/>
    </source>
</evidence>
<accession>A0A3B1BEQ8</accession>
<dbReference type="UniPathway" id="UPA00049">
    <property type="reaction ID" value="UER00061"/>
</dbReference>
<feature type="domain" description="Dihydroxy-acid/6-phosphogluconate dehydratase N-terminal" evidence="16">
    <location>
        <begin position="32"/>
        <end position="342"/>
    </location>
</feature>
<evidence type="ECO:0000256" key="9">
    <source>
        <dbReference type="ARBA" id="ARBA00023239"/>
    </source>
</evidence>
<proteinExistence type="inferred from homology"/>
<dbReference type="UniPathway" id="UPA00047">
    <property type="reaction ID" value="UER00057"/>
</dbReference>
<dbReference type="GO" id="GO:0009097">
    <property type="term" value="P:isoleucine biosynthetic process"/>
    <property type="evidence" value="ECO:0007669"/>
    <property type="project" value="UniProtKB-UniPathway"/>
</dbReference>